<dbReference type="Pfam" id="PF15072">
    <property type="entry name" value="HROB"/>
    <property type="match status" value="1"/>
</dbReference>
<protein>
    <recommendedName>
        <fullName evidence="2">Homologous recombination OB-fold protein OB-fold domain-containing protein</fullName>
    </recommendedName>
</protein>
<dbReference type="PANTHER" id="PTHR14523:SF1">
    <property type="entry name" value="HOMOLOGOUS RECOMBINATION OB-FOLD PROTEIN"/>
    <property type="match status" value="1"/>
</dbReference>
<gene>
    <name evidence="3" type="ORF">WJX72_000873</name>
</gene>
<name>A0AAW1QE34_9CHLO</name>
<feature type="compositionally biased region" description="Pro residues" evidence="1">
    <location>
        <begin position="278"/>
        <end position="288"/>
    </location>
</feature>
<dbReference type="GO" id="GO:0000725">
    <property type="term" value="P:recombinational repair"/>
    <property type="evidence" value="ECO:0007669"/>
    <property type="project" value="InterPro"/>
</dbReference>
<evidence type="ECO:0000313" key="4">
    <source>
        <dbReference type="Proteomes" id="UP001489004"/>
    </source>
</evidence>
<accession>A0AAW1QE34</accession>
<dbReference type="InterPro" id="IPR028045">
    <property type="entry name" value="HROB"/>
</dbReference>
<keyword evidence="4" id="KW-1185">Reference proteome</keyword>
<feature type="compositionally biased region" description="Low complexity" evidence="1">
    <location>
        <begin position="257"/>
        <end position="266"/>
    </location>
</feature>
<sequence>MGQALDPDFLSAAWLAAMEALDLEEFDESSHLLQSTVKLALRQEASAKIPKLVVLLTCVNLTGCGDAFGLFKDPTGSMGGGIHRSLLEQEASLAPGAVLVLEKVTLLKVAPKLAYLCITGDNIVQVIPADQAMPSRAAQPRAAQPAWGRLTQAATPATSTAAFSPTLPHVDDDTHGLNWPSSTHEQAATAAPPREAAPQSAFDFLGLDFAPEQPPDEPMQATATPSWQPSAAQGLARSAAGGGQPSGMVPSGHMTAPSSTPSSSLGPGMGGMHRWKPPHPAAPAPRMPSGPDACLDDVEDILDGMDEDLKLCGLLSPSQ</sequence>
<evidence type="ECO:0000259" key="2">
    <source>
        <dbReference type="Pfam" id="PF15072"/>
    </source>
</evidence>
<evidence type="ECO:0000313" key="3">
    <source>
        <dbReference type="EMBL" id="KAK9819660.1"/>
    </source>
</evidence>
<feature type="region of interest" description="Disordered" evidence="1">
    <location>
        <begin position="207"/>
        <end position="297"/>
    </location>
</feature>
<dbReference type="EMBL" id="JALJOR010000003">
    <property type="protein sequence ID" value="KAK9819660.1"/>
    <property type="molecule type" value="Genomic_DNA"/>
</dbReference>
<evidence type="ECO:0000256" key="1">
    <source>
        <dbReference type="SAM" id="MobiDB-lite"/>
    </source>
</evidence>
<feature type="compositionally biased region" description="Polar residues" evidence="1">
    <location>
        <begin position="221"/>
        <end position="231"/>
    </location>
</feature>
<proteinExistence type="predicted"/>
<dbReference type="InterPro" id="IPR058570">
    <property type="entry name" value="HROB_OB"/>
</dbReference>
<comment type="caution">
    <text evidence="3">The sequence shown here is derived from an EMBL/GenBank/DDBJ whole genome shotgun (WGS) entry which is preliminary data.</text>
</comment>
<dbReference type="AlphaFoldDB" id="A0AAW1QE34"/>
<dbReference type="Proteomes" id="UP001489004">
    <property type="component" value="Unassembled WGS sequence"/>
</dbReference>
<dbReference type="PANTHER" id="PTHR14523">
    <property type="entry name" value="UNCHARACTERIZED PROTEIN C17ORF53 HOMOLOG"/>
    <property type="match status" value="1"/>
</dbReference>
<feature type="domain" description="Homologous recombination OB-fold protein OB-fold" evidence="2">
    <location>
        <begin position="48"/>
        <end position="129"/>
    </location>
</feature>
<organism evidence="3 4">
    <name type="scientific">[Myrmecia] bisecta</name>
    <dbReference type="NCBI Taxonomy" id="41462"/>
    <lineage>
        <taxon>Eukaryota</taxon>
        <taxon>Viridiplantae</taxon>
        <taxon>Chlorophyta</taxon>
        <taxon>core chlorophytes</taxon>
        <taxon>Trebouxiophyceae</taxon>
        <taxon>Trebouxiales</taxon>
        <taxon>Trebouxiaceae</taxon>
        <taxon>Myrmecia</taxon>
    </lineage>
</organism>
<reference evidence="3 4" key="1">
    <citation type="journal article" date="2024" name="Nat. Commun.">
        <title>Phylogenomics reveals the evolutionary origins of lichenization in chlorophyte algae.</title>
        <authorList>
            <person name="Puginier C."/>
            <person name="Libourel C."/>
            <person name="Otte J."/>
            <person name="Skaloud P."/>
            <person name="Haon M."/>
            <person name="Grisel S."/>
            <person name="Petersen M."/>
            <person name="Berrin J.G."/>
            <person name="Delaux P.M."/>
            <person name="Dal Grande F."/>
            <person name="Keller J."/>
        </authorList>
    </citation>
    <scope>NUCLEOTIDE SEQUENCE [LARGE SCALE GENOMIC DNA]</scope>
    <source>
        <strain evidence="3 4">SAG 2043</strain>
    </source>
</reference>